<evidence type="ECO:0000256" key="12">
    <source>
        <dbReference type="PROSITE-ProRule" id="PRU01240"/>
    </source>
</evidence>
<feature type="active site" description="Charge relay system" evidence="11 12">
    <location>
        <position position="558"/>
    </location>
</feature>
<gene>
    <name evidence="20" type="primary">LOC101501289</name>
</gene>
<evidence type="ECO:0000256" key="2">
    <source>
        <dbReference type="ARBA" id="ARBA00004271"/>
    </source>
</evidence>
<reference evidence="20" key="2">
    <citation type="submission" date="2025-08" db="UniProtKB">
        <authorList>
            <consortium name="RefSeq"/>
        </authorList>
    </citation>
    <scope>IDENTIFICATION</scope>
    <source>
        <tissue evidence="20">Etiolated seedlings</tissue>
    </source>
</reference>
<evidence type="ECO:0000256" key="14">
    <source>
        <dbReference type="SAM" id="SignalP"/>
    </source>
</evidence>
<evidence type="ECO:0000256" key="6">
    <source>
        <dbReference type="ARBA" id="ARBA00022670"/>
    </source>
</evidence>
<evidence type="ECO:0000256" key="1">
    <source>
        <dbReference type="ARBA" id="ARBA00002076"/>
    </source>
</evidence>
<dbReference type="GO" id="GO:0048046">
    <property type="term" value="C:apoplast"/>
    <property type="evidence" value="ECO:0007669"/>
    <property type="project" value="UniProtKB-SubCell"/>
</dbReference>
<dbReference type="Gene3D" id="3.40.50.200">
    <property type="entry name" value="Peptidase S8/S53 domain"/>
    <property type="match status" value="1"/>
</dbReference>
<keyword evidence="10" id="KW-0325">Glycoprotein</keyword>
<keyword evidence="4" id="KW-0052">Apoplast</keyword>
<dbReference type="PROSITE" id="PS00138">
    <property type="entry name" value="SUBTILASE_SER"/>
    <property type="match status" value="1"/>
</dbReference>
<keyword evidence="5" id="KW-0964">Secreted</keyword>
<dbReference type="PaxDb" id="3827-XP_004500924.1"/>
<dbReference type="PROSITE" id="PS51892">
    <property type="entry name" value="SUBTILASE"/>
    <property type="match status" value="1"/>
</dbReference>
<dbReference type="OrthoDB" id="10256524at2759"/>
<comment type="function">
    <text evidence="1">Required for arbuscular mycorrhiza (AM) development during AM symbiosis with AM fungi (e.g. Glomeromycota intraradices).</text>
</comment>
<evidence type="ECO:0000256" key="3">
    <source>
        <dbReference type="ARBA" id="ARBA00011073"/>
    </source>
</evidence>
<dbReference type="PANTHER" id="PTHR10795">
    <property type="entry name" value="PROPROTEIN CONVERTASE SUBTILISIN/KEXIN"/>
    <property type="match status" value="1"/>
</dbReference>
<dbReference type="InterPro" id="IPR003137">
    <property type="entry name" value="PA_domain"/>
</dbReference>
<dbReference type="InterPro" id="IPR034197">
    <property type="entry name" value="Peptidases_S8_3"/>
</dbReference>
<evidence type="ECO:0000256" key="9">
    <source>
        <dbReference type="ARBA" id="ARBA00022825"/>
    </source>
</evidence>
<evidence type="ECO:0000259" key="17">
    <source>
        <dbReference type="Pfam" id="PF05922"/>
    </source>
</evidence>
<dbReference type="Proteomes" id="UP000087171">
    <property type="component" value="Chromosome Ca5"/>
</dbReference>
<evidence type="ECO:0000256" key="4">
    <source>
        <dbReference type="ARBA" id="ARBA00022523"/>
    </source>
</evidence>
<proteinExistence type="inferred from homology"/>
<dbReference type="InterPro" id="IPR023828">
    <property type="entry name" value="Peptidase_S8_Ser-AS"/>
</dbReference>
<feature type="domain" description="Inhibitor I9" evidence="17">
    <location>
        <begin position="41"/>
        <end position="116"/>
    </location>
</feature>
<dbReference type="GO" id="GO:0009609">
    <property type="term" value="P:response to symbiotic bacterium"/>
    <property type="evidence" value="ECO:0007669"/>
    <property type="project" value="UniProtKB-ARBA"/>
</dbReference>
<dbReference type="SUPFAM" id="SSF52743">
    <property type="entry name" value="Subtilisin-like"/>
    <property type="match status" value="1"/>
</dbReference>
<evidence type="ECO:0000256" key="13">
    <source>
        <dbReference type="SAM" id="MobiDB-lite"/>
    </source>
</evidence>
<dbReference type="Pfam" id="PF00082">
    <property type="entry name" value="Peptidase_S8"/>
    <property type="match status" value="1"/>
</dbReference>
<dbReference type="eggNOG" id="ENOG502QUSK">
    <property type="taxonomic scope" value="Eukaryota"/>
</dbReference>
<feature type="active site" description="Charge relay system" evidence="11 12">
    <location>
        <position position="155"/>
    </location>
</feature>
<evidence type="ECO:0000256" key="5">
    <source>
        <dbReference type="ARBA" id="ARBA00022525"/>
    </source>
</evidence>
<keyword evidence="7 14" id="KW-0732">Signal</keyword>
<dbReference type="Pfam" id="PF05922">
    <property type="entry name" value="Inhibitor_I9"/>
    <property type="match status" value="1"/>
</dbReference>
<dbReference type="InterPro" id="IPR037045">
    <property type="entry name" value="S8pro/Inhibitor_I9_sf"/>
</dbReference>
<dbReference type="InterPro" id="IPR010259">
    <property type="entry name" value="S8pro/Inhibitor_I9"/>
</dbReference>
<dbReference type="Gene3D" id="3.50.30.30">
    <property type="match status" value="1"/>
</dbReference>
<keyword evidence="8 12" id="KW-0378">Hydrolase</keyword>
<accession>A0A1S2Y875</accession>
<evidence type="ECO:0000256" key="7">
    <source>
        <dbReference type="ARBA" id="ARBA00022729"/>
    </source>
</evidence>
<evidence type="ECO:0000259" key="15">
    <source>
        <dbReference type="Pfam" id="PF00082"/>
    </source>
</evidence>
<feature type="domain" description="Subtilisin-like protease fibronectin type-III" evidence="18">
    <location>
        <begin position="676"/>
        <end position="773"/>
    </location>
</feature>
<evidence type="ECO:0000313" key="19">
    <source>
        <dbReference type="Proteomes" id="UP000087171"/>
    </source>
</evidence>
<dbReference type="Pfam" id="PF02225">
    <property type="entry name" value="PA"/>
    <property type="match status" value="1"/>
</dbReference>
<comment type="similarity">
    <text evidence="3 12">Belongs to the peptidase S8 family.</text>
</comment>
<dbReference type="GO" id="GO:0006508">
    <property type="term" value="P:proteolysis"/>
    <property type="evidence" value="ECO:0007669"/>
    <property type="project" value="UniProtKB-KW"/>
</dbReference>
<dbReference type="Gene3D" id="2.60.40.2310">
    <property type="match status" value="1"/>
</dbReference>
<dbReference type="FunFam" id="3.40.50.200:FF:000006">
    <property type="entry name" value="Subtilisin-like protease SBT1.5"/>
    <property type="match status" value="1"/>
</dbReference>
<dbReference type="GO" id="GO:0004252">
    <property type="term" value="F:serine-type endopeptidase activity"/>
    <property type="evidence" value="ECO:0007669"/>
    <property type="project" value="UniProtKB-UniRule"/>
</dbReference>
<evidence type="ECO:0000313" key="20">
    <source>
        <dbReference type="RefSeq" id="XP_004500924.1"/>
    </source>
</evidence>
<dbReference type="PRINTS" id="PR00723">
    <property type="entry name" value="SUBTILISIN"/>
</dbReference>
<feature type="domain" description="PA" evidence="16">
    <location>
        <begin position="400"/>
        <end position="473"/>
    </location>
</feature>
<keyword evidence="9 12" id="KW-0720">Serine protease</keyword>
<feature type="signal peptide" evidence="14">
    <location>
        <begin position="1"/>
        <end position="25"/>
    </location>
</feature>
<dbReference type="InterPro" id="IPR045051">
    <property type="entry name" value="SBT"/>
</dbReference>
<evidence type="ECO:0000256" key="8">
    <source>
        <dbReference type="ARBA" id="ARBA00022801"/>
    </source>
</evidence>
<dbReference type="KEGG" id="cam:101501289"/>
<dbReference type="InterPro" id="IPR041469">
    <property type="entry name" value="Subtilisin-like_FN3"/>
</dbReference>
<comment type="subcellular location">
    <subcellularLocation>
        <location evidence="2">Secreted</location>
        <location evidence="2">Extracellular space</location>
        <location evidence="2">Apoplast</location>
    </subcellularLocation>
</comment>
<name>A0A1S2Y875_CICAR</name>
<dbReference type="InterPro" id="IPR000209">
    <property type="entry name" value="Peptidase_S8/S53_dom"/>
</dbReference>
<evidence type="ECO:0000259" key="16">
    <source>
        <dbReference type="Pfam" id="PF02225"/>
    </source>
</evidence>
<dbReference type="RefSeq" id="XP_004500924.1">
    <property type="nucleotide sequence ID" value="XM_004500867.3"/>
</dbReference>
<feature type="chain" id="PRO_5010284300" evidence="14">
    <location>
        <begin position="26"/>
        <end position="776"/>
    </location>
</feature>
<dbReference type="FunFam" id="3.50.30.30:FF:000005">
    <property type="entry name" value="subtilisin-like protease SBT1.5"/>
    <property type="match status" value="1"/>
</dbReference>
<dbReference type="GeneID" id="101501289"/>
<reference evidence="19" key="1">
    <citation type="journal article" date="2013" name="Nat. Biotechnol.">
        <title>Draft genome sequence of chickpea (Cicer arietinum) provides a resource for trait improvement.</title>
        <authorList>
            <person name="Varshney R.K."/>
            <person name="Song C."/>
            <person name="Saxena R.K."/>
            <person name="Azam S."/>
            <person name="Yu S."/>
            <person name="Sharpe A.G."/>
            <person name="Cannon S."/>
            <person name="Baek J."/>
            <person name="Rosen B.D."/>
            <person name="Tar'an B."/>
            <person name="Millan T."/>
            <person name="Zhang X."/>
            <person name="Ramsay L.D."/>
            <person name="Iwata A."/>
            <person name="Wang Y."/>
            <person name="Nelson W."/>
            <person name="Farmer A.D."/>
            <person name="Gaur P.M."/>
            <person name="Soderlund C."/>
            <person name="Penmetsa R.V."/>
            <person name="Xu C."/>
            <person name="Bharti A.K."/>
            <person name="He W."/>
            <person name="Winter P."/>
            <person name="Zhao S."/>
            <person name="Hane J.K."/>
            <person name="Carrasquilla-Garcia N."/>
            <person name="Condie J.A."/>
            <person name="Upadhyaya H.D."/>
            <person name="Luo M.C."/>
            <person name="Thudi M."/>
            <person name="Gowda C.L."/>
            <person name="Singh N.P."/>
            <person name="Lichtenzveig J."/>
            <person name="Gali K.K."/>
            <person name="Rubio J."/>
            <person name="Nadarajan N."/>
            <person name="Dolezel J."/>
            <person name="Bansal K.C."/>
            <person name="Xu X."/>
            <person name="Edwards D."/>
            <person name="Zhang G."/>
            <person name="Kahl G."/>
            <person name="Gil J."/>
            <person name="Singh K.B."/>
            <person name="Datta S.K."/>
            <person name="Jackson S.A."/>
            <person name="Wang J."/>
            <person name="Cook D.R."/>
        </authorList>
    </citation>
    <scope>NUCLEOTIDE SEQUENCE [LARGE SCALE GENOMIC DNA]</scope>
    <source>
        <strain evidence="19">cv. CDC Frontier</strain>
    </source>
</reference>
<sequence length="776" mass="82677">MKMKGNPILLIVVLNLFGVICVGESRKSSGDISETENEKKVYIVYMGAADSSNASLRNDHAHLLNRVLRRNEKALVRNYKHGFSGFAAHLSKEEANSIAQQPGVVSVFPDPILNLHTTRSWDFLDLQTHVKIDTHSDSSSSASSSSSNVVIGLLDTGIWPEAVSFSDKGMDSIPSSWKGSCMKSIDFNSSNCNRKLIGARYYPNPDQKDDPDNTPRDTYGHGTHTASTAAGSVVSGASYYGIGEGTAQGGSPESRLAVYKVCLKDIGCSGSSILAGFDDAIADGVNVLSLSLGASPDFRPDLATDPVAIGAFHAVERGILVVCSAGNSGPDPETVVNDAPWIFTVGATTLDRFFQSNVVLGNNKLIKGEAINLSPLSKSPDYSLVHGESAKAISASLDDARKCHPNSLDEKKVKGKIVLCDGIDDVYLTGFKVQLVKDAGGIGLVHVTNQDLTMATNSVDFPATDVNPKDAATLLQYVNSTKNPVATILPTVTGINYKPAPVVVAFSSRGPSALSKNILKPDIAAPGVDILAAWIGNDSSRVPKGKKPSPYYIASGTSMSCPHVSGLAGSIKAQNPTWSPSAIRSAIMTSANQINNMNAPITTDSESVATPYDYGAGEITTSEPFQPGLVYETTTVDYLNYLCYLGFNITTIKIISKTVPDSFSCPKDSTPDHISNINYPSIAISNFNGKGTVNVTRTVTNVGEEDETVYSSVVNAPSEVNVKLIPEKLQFSKNSKKLSYQVIFSSTSTLKKEDLFGSITWSNGKHSVRSPFVLAM</sequence>
<dbReference type="InterPro" id="IPR036852">
    <property type="entry name" value="Peptidase_S8/S53_dom_sf"/>
</dbReference>
<dbReference type="CDD" id="cd02120">
    <property type="entry name" value="PA_subtilisin_like"/>
    <property type="match status" value="1"/>
</dbReference>
<dbReference type="FunFam" id="3.30.70.80:FF:000002">
    <property type="entry name" value="Subtilisin-like protease SBT5.3"/>
    <property type="match status" value="1"/>
</dbReference>
<feature type="active site" description="Charge relay system" evidence="11 12">
    <location>
        <position position="221"/>
    </location>
</feature>
<feature type="compositionally biased region" description="Basic and acidic residues" evidence="13">
    <location>
        <begin position="206"/>
        <end position="219"/>
    </location>
</feature>
<keyword evidence="19" id="KW-1185">Reference proteome</keyword>
<evidence type="ECO:0000259" key="18">
    <source>
        <dbReference type="Pfam" id="PF17766"/>
    </source>
</evidence>
<feature type="domain" description="Peptidase S8/S53" evidence="15">
    <location>
        <begin position="147"/>
        <end position="615"/>
    </location>
</feature>
<keyword evidence="6 12" id="KW-0645">Protease</keyword>
<evidence type="ECO:0000256" key="11">
    <source>
        <dbReference type="PIRSR" id="PIRSR615500-1"/>
    </source>
</evidence>
<dbReference type="AlphaFoldDB" id="A0A1S2Y875"/>
<organism evidence="19 20">
    <name type="scientific">Cicer arietinum</name>
    <name type="common">Chickpea</name>
    <name type="synonym">Garbanzo</name>
    <dbReference type="NCBI Taxonomy" id="3827"/>
    <lineage>
        <taxon>Eukaryota</taxon>
        <taxon>Viridiplantae</taxon>
        <taxon>Streptophyta</taxon>
        <taxon>Embryophyta</taxon>
        <taxon>Tracheophyta</taxon>
        <taxon>Spermatophyta</taxon>
        <taxon>Magnoliopsida</taxon>
        <taxon>eudicotyledons</taxon>
        <taxon>Gunneridae</taxon>
        <taxon>Pentapetalae</taxon>
        <taxon>rosids</taxon>
        <taxon>fabids</taxon>
        <taxon>Fabales</taxon>
        <taxon>Fabaceae</taxon>
        <taxon>Papilionoideae</taxon>
        <taxon>50 kb inversion clade</taxon>
        <taxon>NPAAA clade</taxon>
        <taxon>Hologalegina</taxon>
        <taxon>IRL clade</taxon>
        <taxon>Cicereae</taxon>
        <taxon>Cicer</taxon>
    </lineage>
</organism>
<dbReference type="GO" id="GO:0009610">
    <property type="term" value="P:response to symbiotic fungus"/>
    <property type="evidence" value="ECO:0007669"/>
    <property type="project" value="UniProtKB-ARBA"/>
</dbReference>
<dbReference type="Gene3D" id="3.30.70.80">
    <property type="entry name" value="Peptidase S8 propeptide/proteinase inhibitor I9"/>
    <property type="match status" value="1"/>
</dbReference>
<dbReference type="InterPro" id="IPR015500">
    <property type="entry name" value="Peptidase_S8_subtilisin-rel"/>
</dbReference>
<evidence type="ECO:0000256" key="10">
    <source>
        <dbReference type="ARBA" id="ARBA00023180"/>
    </source>
</evidence>
<dbReference type="Pfam" id="PF17766">
    <property type="entry name" value="fn3_6"/>
    <property type="match status" value="1"/>
</dbReference>
<feature type="region of interest" description="Disordered" evidence="13">
    <location>
        <begin position="200"/>
        <end position="227"/>
    </location>
</feature>
<dbReference type="CDD" id="cd04852">
    <property type="entry name" value="Peptidases_S8_3"/>
    <property type="match status" value="1"/>
</dbReference>
<protein>
    <submittedName>
        <fullName evidence="20">CO(2)-response secreted protease-like</fullName>
    </submittedName>
</protein>